<dbReference type="EMBL" id="CAJDYZ010010170">
    <property type="protein sequence ID" value="CAD1477674.1"/>
    <property type="molecule type" value="Genomic_DNA"/>
</dbReference>
<accession>A0A6V7HCQ1</accession>
<feature type="non-terminal residue" evidence="1">
    <location>
        <position position="1"/>
    </location>
</feature>
<dbReference type="AlphaFoldDB" id="A0A6V7HCQ1"/>
<proteinExistence type="predicted"/>
<dbReference type="Proteomes" id="UP000752696">
    <property type="component" value="Unassembled WGS sequence"/>
</dbReference>
<evidence type="ECO:0000313" key="1">
    <source>
        <dbReference type="EMBL" id="CAD1477674.1"/>
    </source>
</evidence>
<organism evidence="1 2">
    <name type="scientific">Heterotrigona itama</name>
    <dbReference type="NCBI Taxonomy" id="395501"/>
    <lineage>
        <taxon>Eukaryota</taxon>
        <taxon>Metazoa</taxon>
        <taxon>Ecdysozoa</taxon>
        <taxon>Arthropoda</taxon>
        <taxon>Hexapoda</taxon>
        <taxon>Insecta</taxon>
        <taxon>Pterygota</taxon>
        <taxon>Neoptera</taxon>
        <taxon>Endopterygota</taxon>
        <taxon>Hymenoptera</taxon>
        <taxon>Apocrita</taxon>
        <taxon>Aculeata</taxon>
        <taxon>Apoidea</taxon>
        <taxon>Anthophila</taxon>
        <taxon>Apidae</taxon>
        <taxon>Heterotrigona</taxon>
    </lineage>
</organism>
<reference evidence="1" key="1">
    <citation type="submission" date="2020-07" db="EMBL/GenBank/DDBJ databases">
        <authorList>
            <person name="Nazaruddin N."/>
        </authorList>
    </citation>
    <scope>NUCLEOTIDE SEQUENCE</scope>
</reference>
<keyword evidence="2" id="KW-1185">Reference proteome</keyword>
<protein>
    <submittedName>
        <fullName evidence="1">Uncharacterized protein</fullName>
    </submittedName>
</protein>
<gene>
    <name evidence="1" type="ORF">MHI_LOCUS740503</name>
</gene>
<sequence>LVVNTTRLVCYTNNIMIKMKKKKRLKIYLEMRKLNLESEDDSV</sequence>
<name>A0A6V7HCQ1_9HYME</name>
<comment type="caution">
    <text evidence="1">The sequence shown here is derived from an EMBL/GenBank/DDBJ whole genome shotgun (WGS) entry which is preliminary data.</text>
</comment>
<evidence type="ECO:0000313" key="2">
    <source>
        <dbReference type="Proteomes" id="UP000752696"/>
    </source>
</evidence>